<dbReference type="AlphaFoldDB" id="A0A182EB30"/>
<feature type="compositionally biased region" description="Polar residues" evidence="1">
    <location>
        <begin position="1"/>
        <end position="12"/>
    </location>
</feature>
<sequence>ESSSNMNLNDNITKVGAKCGNSYRSNSNEKMIKQQQQKPQQQRPYSDYGDEMLQQHNRTYDATEYYIQNANQRNTEKPWRISVAY</sequence>
<dbReference type="EMBL" id="UYRW01001357">
    <property type="protein sequence ID" value="VDK76661.1"/>
    <property type="molecule type" value="Genomic_DNA"/>
</dbReference>
<reference evidence="4" key="1">
    <citation type="submission" date="2016-06" db="UniProtKB">
        <authorList>
            <consortium name="WormBaseParasite"/>
        </authorList>
    </citation>
    <scope>IDENTIFICATION</scope>
</reference>
<gene>
    <name evidence="2" type="ORF">NOO_LOCUS5260</name>
</gene>
<feature type="region of interest" description="Disordered" evidence="1">
    <location>
        <begin position="1"/>
        <end position="47"/>
    </location>
</feature>
<evidence type="ECO:0000313" key="4">
    <source>
        <dbReference type="WBParaSite" id="nOo.2.0.1.t05260-RA"/>
    </source>
</evidence>
<evidence type="ECO:0000313" key="3">
    <source>
        <dbReference type="Proteomes" id="UP000271087"/>
    </source>
</evidence>
<proteinExistence type="predicted"/>
<accession>A0A182EB30</accession>
<organism evidence="4">
    <name type="scientific">Onchocerca ochengi</name>
    <name type="common">Filarial nematode worm</name>
    <dbReference type="NCBI Taxonomy" id="42157"/>
    <lineage>
        <taxon>Eukaryota</taxon>
        <taxon>Metazoa</taxon>
        <taxon>Ecdysozoa</taxon>
        <taxon>Nematoda</taxon>
        <taxon>Chromadorea</taxon>
        <taxon>Rhabditida</taxon>
        <taxon>Spirurina</taxon>
        <taxon>Spiruromorpha</taxon>
        <taxon>Filarioidea</taxon>
        <taxon>Onchocercidae</taxon>
        <taxon>Onchocerca</taxon>
    </lineage>
</organism>
<evidence type="ECO:0000313" key="2">
    <source>
        <dbReference type="EMBL" id="VDK76661.1"/>
    </source>
</evidence>
<feature type="compositionally biased region" description="Low complexity" evidence="1">
    <location>
        <begin position="33"/>
        <end position="42"/>
    </location>
</feature>
<reference evidence="2 3" key="2">
    <citation type="submission" date="2018-08" db="EMBL/GenBank/DDBJ databases">
        <authorList>
            <person name="Laetsch R D."/>
            <person name="Stevens L."/>
            <person name="Kumar S."/>
            <person name="Blaxter L. M."/>
        </authorList>
    </citation>
    <scope>NUCLEOTIDE SEQUENCE [LARGE SCALE GENOMIC DNA]</scope>
</reference>
<name>A0A182EB30_ONCOC</name>
<evidence type="ECO:0000256" key="1">
    <source>
        <dbReference type="SAM" id="MobiDB-lite"/>
    </source>
</evidence>
<keyword evidence="3" id="KW-1185">Reference proteome</keyword>
<protein>
    <submittedName>
        <fullName evidence="4">GATA zinc finger domain-containing protein 14</fullName>
    </submittedName>
</protein>
<dbReference type="WBParaSite" id="nOo.2.0.1.t05260-RA">
    <property type="protein sequence ID" value="nOo.2.0.1.t05260-RA"/>
    <property type="gene ID" value="nOo.2.0.1.g05260"/>
</dbReference>
<dbReference type="Proteomes" id="UP000271087">
    <property type="component" value="Unassembled WGS sequence"/>
</dbReference>